<dbReference type="GO" id="GO:0043114">
    <property type="term" value="P:regulation of vascular permeability"/>
    <property type="evidence" value="ECO:0007669"/>
    <property type="project" value="TreeGrafter"/>
</dbReference>
<keyword evidence="4" id="KW-1185">Reference proteome</keyword>
<dbReference type="InParanoid" id="A0A6J2W7L8"/>
<evidence type="ECO:0000313" key="4">
    <source>
        <dbReference type="Proteomes" id="UP000504632"/>
    </source>
</evidence>
<dbReference type="Pfam" id="PF06637">
    <property type="entry name" value="PV-1"/>
    <property type="match status" value="1"/>
</dbReference>
<dbReference type="GeneID" id="115820689"/>
<name>A0A6J2W7L8_CHACN</name>
<dbReference type="CTD" id="570276"/>
<keyword evidence="1" id="KW-0175">Coiled coil</keyword>
<keyword evidence="3" id="KW-1133">Transmembrane helix</keyword>
<gene>
    <name evidence="5" type="primary">plvapb</name>
</gene>
<evidence type="ECO:0000256" key="2">
    <source>
        <dbReference type="SAM" id="MobiDB-lite"/>
    </source>
</evidence>
<dbReference type="FunCoup" id="A0A6J2W7L8">
    <property type="interactions" value="586"/>
</dbReference>
<evidence type="ECO:0000256" key="3">
    <source>
        <dbReference type="SAM" id="Phobius"/>
    </source>
</evidence>
<evidence type="ECO:0000313" key="5">
    <source>
        <dbReference type="RefSeq" id="XP_030640194.1"/>
    </source>
</evidence>
<dbReference type="OrthoDB" id="9944409at2759"/>
<feature type="non-terminal residue" evidence="5">
    <location>
        <position position="396"/>
    </location>
</feature>
<dbReference type="PANTHER" id="PTHR21687:SF6">
    <property type="entry name" value="PLASMALEMMA VESICLE-ASSOCIATED PROTEIN"/>
    <property type="match status" value="1"/>
</dbReference>
<feature type="coiled-coil region" evidence="1">
    <location>
        <begin position="59"/>
        <end position="121"/>
    </location>
</feature>
<dbReference type="RefSeq" id="XP_030640194.1">
    <property type="nucleotide sequence ID" value="XM_030784334.1"/>
</dbReference>
<evidence type="ECO:0000256" key="1">
    <source>
        <dbReference type="SAM" id="Coils"/>
    </source>
</evidence>
<dbReference type="InterPro" id="IPR009538">
    <property type="entry name" value="PV-1"/>
</dbReference>
<keyword evidence="3" id="KW-0472">Membrane</keyword>
<dbReference type="AlphaFoldDB" id="A0A6J2W7L8"/>
<protein>
    <submittedName>
        <fullName evidence="5">Plasmalemma vesicle associated protein b</fullName>
    </submittedName>
</protein>
<sequence length="396" mass="44952">MYSNSYSRTTFGLEAKDIHKSKGKSCGYYMRIVFFFSSLIQSLIIVSLVLFLVYGQPEKSAEEKRVEELEQGFNKLSTDNMGLRKDKADLTASLTKTTAEKDALDKNVQKLTDELTKAKALGTSQSQKAAVCEAEKKKMEMTRATPVQCPATSNTPNGELKSLQNLYQQQIELHKITKANFSSTVQYLKTDLENAVRAKNEHYLTSISLRQENTDLKNQLETYVTKCKEDFAKPLEGIHIVTREFLTKIENLFPNAFTFHLTCEKQRDEMDKIRSSCTNLSKQVEDKFQSYLDIVGQQVVNIQSISSRLEVQNTRLTTELQECNKSRSLLATETARLQQETQQSHDNQIEKLLREQNRMREAKELMERQLAQLRASQTNCAPKSAMPKPGGAVSGS</sequence>
<dbReference type="PANTHER" id="PTHR21687">
    <property type="entry name" value="PLASMALEMMA VESICLE-ASSOCIATED PROTEIN"/>
    <property type="match status" value="1"/>
</dbReference>
<keyword evidence="3" id="KW-0812">Transmembrane</keyword>
<organism evidence="4 5">
    <name type="scientific">Chanos chanos</name>
    <name type="common">Milkfish</name>
    <name type="synonym">Mugil chanos</name>
    <dbReference type="NCBI Taxonomy" id="29144"/>
    <lineage>
        <taxon>Eukaryota</taxon>
        <taxon>Metazoa</taxon>
        <taxon>Chordata</taxon>
        <taxon>Craniata</taxon>
        <taxon>Vertebrata</taxon>
        <taxon>Euteleostomi</taxon>
        <taxon>Actinopterygii</taxon>
        <taxon>Neopterygii</taxon>
        <taxon>Teleostei</taxon>
        <taxon>Ostariophysi</taxon>
        <taxon>Gonorynchiformes</taxon>
        <taxon>Chanidae</taxon>
        <taxon>Chanos</taxon>
    </lineage>
</organism>
<dbReference type="Proteomes" id="UP000504632">
    <property type="component" value="Chromosome 9"/>
</dbReference>
<dbReference type="GO" id="GO:0002693">
    <property type="term" value="P:positive regulation of cellular extravasation"/>
    <property type="evidence" value="ECO:0007669"/>
    <property type="project" value="TreeGrafter"/>
</dbReference>
<proteinExistence type="predicted"/>
<reference evidence="5" key="1">
    <citation type="submission" date="2025-08" db="UniProtKB">
        <authorList>
            <consortium name="RefSeq"/>
        </authorList>
    </citation>
    <scope>IDENTIFICATION</scope>
</reference>
<feature type="region of interest" description="Disordered" evidence="2">
    <location>
        <begin position="375"/>
        <end position="396"/>
    </location>
</feature>
<feature type="transmembrane region" description="Helical" evidence="3">
    <location>
        <begin position="28"/>
        <end position="54"/>
    </location>
</feature>
<accession>A0A6J2W7L8</accession>